<keyword evidence="3" id="KW-0963">Cytoplasm</keyword>
<dbReference type="SUPFAM" id="SSF52972">
    <property type="entry name" value="ITPase-like"/>
    <property type="match status" value="1"/>
</dbReference>
<reference evidence="4 5" key="1">
    <citation type="submission" date="2021-01" db="EMBL/GenBank/DDBJ databases">
        <title>Genome public.</title>
        <authorList>
            <person name="Liu C."/>
            <person name="Sun Q."/>
        </authorList>
    </citation>
    <scope>NUCLEOTIDE SEQUENCE [LARGE SCALE GENOMIC DNA]</scope>
    <source>
        <strain evidence="4 5">YIM B02515</strain>
    </source>
</reference>
<dbReference type="InterPro" id="IPR003697">
    <property type="entry name" value="Maf-like"/>
</dbReference>
<dbReference type="Gene3D" id="3.90.950.10">
    <property type="match status" value="1"/>
</dbReference>
<dbReference type="CDD" id="cd00555">
    <property type="entry name" value="Maf"/>
    <property type="match status" value="1"/>
</dbReference>
<comment type="catalytic activity">
    <reaction evidence="3">
        <text>UTP + H2O = UMP + diphosphate + H(+)</text>
        <dbReference type="Rhea" id="RHEA:29395"/>
        <dbReference type="ChEBI" id="CHEBI:15377"/>
        <dbReference type="ChEBI" id="CHEBI:15378"/>
        <dbReference type="ChEBI" id="CHEBI:33019"/>
        <dbReference type="ChEBI" id="CHEBI:46398"/>
        <dbReference type="ChEBI" id="CHEBI:57865"/>
        <dbReference type="EC" id="3.6.1.9"/>
    </reaction>
</comment>
<feature type="site" description="Important for substrate specificity" evidence="3">
    <location>
        <position position="71"/>
    </location>
</feature>
<dbReference type="RefSeq" id="WP_202747829.1">
    <property type="nucleotide sequence ID" value="NZ_JAESWC010000002.1"/>
</dbReference>
<evidence type="ECO:0000256" key="1">
    <source>
        <dbReference type="ARBA" id="ARBA00001968"/>
    </source>
</evidence>
<dbReference type="EMBL" id="JAESWC010000002">
    <property type="protein sequence ID" value="MBL4935224.1"/>
    <property type="molecule type" value="Genomic_DNA"/>
</dbReference>
<keyword evidence="3" id="KW-0546">Nucleotide metabolism</keyword>
<dbReference type="NCBIfam" id="TIGR00172">
    <property type="entry name" value="maf"/>
    <property type="match status" value="1"/>
</dbReference>
<evidence type="ECO:0000256" key="3">
    <source>
        <dbReference type="HAMAP-Rule" id="MF_00528"/>
    </source>
</evidence>
<keyword evidence="2 3" id="KW-0378">Hydrolase</keyword>
<comment type="similarity">
    <text evidence="3">Belongs to the Maf family. YhdE subfamily.</text>
</comment>
<dbReference type="NCBIfam" id="NF000867">
    <property type="entry name" value="PRK00078.1"/>
    <property type="match status" value="1"/>
</dbReference>
<name>A0ABS1TA59_9CLOT</name>
<comment type="caution">
    <text evidence="4">The sequence shown here is derived from an EMBL/GenBank/DDBJ whole genome shotgun (WGS) entry which is preliminary data.</text>
</comment>
<feature type="active site" description="Proton acceptor" evidence="3">
    <location>
        <position position="70"/>
    </location>
</feature>
<dbReference type="EC" id="3.6.1.9" evidence="3"/>
<organism evidence="4 5">
    <name type="scientific">Clostridium rhizosphaerae</name>
    <dbReference type="NCBI Taxonomy" id="2803861"/>
    <lineage>
        <taxon>Bacteria</taxon>
        <taxon>Bacillati</taxon>
        <taxon>Bacillota</taxon>
        <taxon>Clostridia</taxon>
        <taxon>Eubacteriales</taxon>
        <taxon>Clostridiaceae</taxon>
        <taxon>Clostridium</taxon>
    </lineage>
</organism>
<feature type="site" description="Important for substrate specificity" evidence="3">
    <location>
        <position position="11"/>
    </location>
</feature>
<proteinExistence type="inferred from homology"/>
<feature type="site" description="Important for substrate specificity" evidence="3">
    <location>
        <position position="155"/>
    </location>
</feature>
<dbReference type="Proteomes" id="UP000632377">
    <property type="component" value="Unassembled WGS sequence"/>
</dbReference>
<sequence length="191" mass="21351">MKFILASASERRQELLSRIINNFEIIVSNFDEESVIFQGDCEEYVKELALGKVNTVSKNIGDQCIIVGCDTIVYHNGKILGKPKDKKDAYKMLQTLSGNSHKVYSGIAVKNTATNEIKADFVCTDVYFSKISSSEIDKYIETNEPMDKAGAYGIQGYGGIFVEKIIGCYYNVVGLPLNRLYNMLREMGVNL</sequence>
<evidence type="ECO:0000313" key="4">
    <source>
        <dbReference type="EMBL" id="MBL4935224.1"/>
    </source>
</evidence>
<keyword evidence="5" id="KW-1185">Reference proteome</keyword>
<comment type="catalytic activity">
    <reaction evidence="3">
        <text>dTTP + H2O = dTMP + diphosphate + H(+)</text>
        <dbReference type="Rhea" id="RHEA:28534"/>
        <dbReference type="ChEBI" id="CHEBI:15377"/>
        <dbReference type="ChEBI" id="CHEBI:15378"/>
        <dbReference type="ChEBI" id="CHEBI:33019"/>
        <dbReference type="ChEBI" id="CHEBI:37568"/>
        <dbReference type="ChEBI" id="CHEBI:63528"/>
        <dbReference type="EC" id="3.6.1.9"/>
    </reaction>
</comment>
<comment type="cofactor">
    <cofactor evidence="1 3">
        <name>a divalent metal cation</name>
        <dbReference type="ChEBI" id="CHEBI:60240"/>
    </cofactor>
</comment>
<evidence type="ECO:0000256" key="2">
    <source>
        <dbReference type="ARBA" id="ARBA00022801"/>
    </source>
</evidence>
<accession>A0ABS1TA59</accession>
<comment type="caution">
    <text evidence="3">Lacks conserved residue(s) required for the propagation of feature annotation.</text>
</comment>
<dbReference type="PANTHER" id="PTHR43213">
    <property type="entry name" value="BIFUNCTIONAL DTTP/UTP PYROPHOSPHATASE/METHYLTRANSFERASE PROTEIN-RELATED"/>
    <property type="match status" value="1"/>
</dbReference>
<evidence type="ECO:0000313" key="5">
    <source>
        <dbReference type="Proteomes" id="UP000632377"/>
    </source>
</evidence>
<gene>
    <name evidence="4" type="ORF">JK636_05580</name>
</gene>
<dbReference type="PIRSF" id="PIRSF006305">
    <property type="entry name" value="Maf"/>
    <property type="match status" value="1"/>
</dbReference>
<dbReference type="HAMAP" id="MF_00528">
    <property type="entry name" value="Maf"/>
    <property type="match status" value="1"/>
</dbReference>
<protein>
    <recommendedName>
        <fullName evidence="3">dTTP/UTP pyrophosphatase</fullName>
        <shortName evidence="3">dTTPase/UTPase</shortName>
        <ecNumber evidence="3">3.6.1.9</ecNumber>
    </recommendedName>
    <alternativeName>
        <fullName evidence="3">Nucleoside triphosphate pyrophosphatase</fullName>
    </alternativeName>
    <alternativeName>
        <fullName evidence="3">Nucleotide pyrophosphatase</fullName>
        <shortName evidence="3">Nucleotide PPase</shortName>
    </alternativeName>
</protein>
<comment type="function">
    <text evidence="3">Nucleoside triphosphate pyrophosphatase that hydrolyzes dTTP and UTP. May have a dual role in cell division arrest and in preventing the incorporation of modified nucleotides into cellular nucleic acids.</text>
</comment>
<comment type="subcellular location">
    <subcellularLocation>
        <location evidence="3">Cytoplasm</location>
    </subcellularLocation>
</comment>
<dbReference type="PANTHER" id="PTHR43213:SF5">
    <property type="entry name" value="BIFUNCTIONAL DTTP_UTP PYROPHOSPHATASE_METHYLTRANSFERASE PROTEIN-RELATED"/>
    <property type="match status" value="1"/>
</dbReference>
<dbReference type="Pfam" id="PF02545">
    <property type="entry name" value="Maf"/>
    <property type="match status" value="1"/>
</dbReference>
<dbReference type="InterPro" id="IPR029001">
    <property type="entry name" value="ITPase-like_fam"/>
</dbReference>